<evidence type="ECO:0000313" key="4">
    <source>
        <dbReference type="Proteomes" id="UP000037151"/>
    </source>
</evidence>
<feature type="region of interest" description="Disordered" evidence="1">
    <location>
        <begin position="135"/>
        <end position="155"/>
    </location>
</feature>
<accession>A0A0L0JEC8</accession>
<feature type="signal peptide" evidence="2">
    <location>
        <begin position="1"/>
        <end position="41"/>
    </location>
</feature>
<dbReference type="AlphaFoldDB" id="A0A0L0JEC8"/>
<evidence type="ECO:0000256" key="2">
    <source>
        <dbReference type="SAM" id="SignalP"/>
    </source>
</evidence>
<dbReference type="OrthoDB" id="1396201at2"/>
<proteinExistence type="predicted"/>
<feature type="compositionally biased region" description="Polar residues" evidence="1">
    <location>
        <begin position="144"/>
        <end position="155"/>
    </location>
</feature>
<gene>
    <name evidence="3" type="ORF">IQ63_43955</name>
</gene>
<protein>
    <submittedName>
        <fullName evidence="3">Uncharacterized protein</fullName>
    </submittedName>
</protein>
<organism evidence="3 4">
    <name type="scientific">Streptomyces acidiscabies</name>
    <dbReference type="NCBI Taxonomy" id="42234"/>
    <lineage>
        <taxon>Bacteria</taxon>
        <taxon>Bacillati</taxon>
        <taxon>Actinomycetota</taxon>
        <taxon>Actinomycetes</taxon>
        <taxon>Kitasatosporales</taxon>
        <taxon>Streptomycetaceae</taxon>
        <taxon>Streptomyces</taxon>
    </lineage>
</organism>
<keyword evidence="2" id="KW-0732">Signal</keyword>
<reference evidence="4" key="1">
    <citation type="submission" date="2014-07" db="EMBL/GenBank/DDBJ databases">
        <title>Genome sequencing of plant-pathogenic Streptomyces species.</title>
        <authorList>
            <person name="Harrison J."/>
            <person name="Sapp M."/>
            <person name="Thwaites R."/>
            <person name="Studholme D.J."/>
        </authorList>
    </citation>
    <scope>NUCLEOTIDE SEQUENCE [LARGE SCALE GENOMIC DNA]</scope>
    <source>
        <strain evidence="4">NCPPB 4445</strain>
    </source>
</reference>
<sequence length="537" mass="57714">MSGSIRMPLARSRRRRLSVWAVVLLVLSFGLAGLQSTPASAAPHGQGNAARTATSGGARVAAAVTDKPRQYTAEELDQLNARLYDEDTMSKGRAGHSPQHAPLGTALTEPSSVRSAAPTVATTVRDSTIPASGISGGSSFLSSTQEPSTDANGSNIFQTGNWYATRSTDNGATWSYLDPYSLFGSGFCCDQVTQYDPATGRQFWLLQFSDHLVIANATASGSGAFTNWCYWNITPSWLGLASTTGLDYNDMTISNSNVNISTNFFPTSGAGGAGLLRLPKSAMSTCGAFNYSYLTRTDNFTYKLVPGSTDTLYWGSNWGQTNGSSFRVFAWPENSGNYSWWDRTIPTYGFYNRNSGQNCASADGVVTNWCQYADSRVLGAYRTAGLIGFSFNAKQDSSHPFPYTRFVWFNESDKNLNGSGDLWGSWGAIQFAALAPNSQGRVGLEFAWGGGTGTTHYYPGSGINTQAANAVDTSPNYYLWGAGNTCTYSGLPRWGDYLTVRTYQADPTRWIAAGYAMKGGNCGATGAYPEPHNVLFS</sequence>
<evidence type="ECO:0000313" key="3">
    <source>
        <dbReference type="EMBL" id="KND23700.1"/>
    </source>
</evidence>
<comment type="caution">
    <text evidence="3">The sequence shown here is derived from an EMBL/GenBank/DDBJ whole genome shotgun (WGS) entry which is preliminary data.</text>
</comment>
<dbReference type="Proteomes" id="UP000037151">
    <property type="component" value="Unassembled WGS sequence"/>
</dbReference>
<dbReference type="PATRIC" id="fig|42234.21.peg.9029"/>
<evidence type="ECO:0000256" key="1">
    <source>
        <dbReference type="SAM" id="MobiDB-lite"/>
    </source>
</evidence>
<dbReference type="EMBL" id="JPPY01000258">
    <property type="protein sequence ID" value="KND23700.1"/>
    <property type="molecule type" value="Genomic_DNA"/>
</dbReference>
<feature type="chain" id="PRO_5005541222" evidence="2">
    <location>
        <begin position="42"/>
        <end position="537"/>
    </location>
</feature>
<dbReference type="RefSeq" id="WP_050375651.1">
    <property type="nucleotide sequence ID" value="NZ_KQ257835.1"/>
</dbReference>
<name>A0A0L0JEC8_9ACTN</name>
<feature type="region of interest" description="Disordered" evidence="1">
    <location>
        <begin position="89"/>
        <end position="114"/>
    </location>
</feature>